<dbReference type="InterPro" id="IPR000298">
    <property type="entry name" value="Cyt_c_oxidase-like_su3"/>
</dbReference>
<evidence type="ECO:0000256" key="3">
    <source>
        <dbReference type="ARBA" id="ARBA00022692"/>
    </source>
</evidence>
<dbReference type="GO" id="GO:0019646">
    <property type="term" value="P:aerobic electron transport chain"/>
    <property type="evidence" value="ECO:0007669"/>
    <property type="project" value="InterPro"/>
</dbReference>
<evidence type="ECO:0000256" key="2">
    <source>
        <dbReference type="ARBA" id="ARBA00010581"/>
    </source>
</evidence>
<protein>
    <submittedName>
        <fullName evidence="9">Cytochrome oxidase subunit III</fullName>
    </submittedName>
</protein>
<feature type="transmembrane region" description="Helical" evidence="7">
    <location>
        <begin position="42"/>
        <end position="63"/>
    </location>
</feature>
<reference evidence="9 10" key="1">
    <citation type="submission" date="2019-05" db="EMBL/GenBank/DDBJ databases">
        <authorList>
            <person name="Pankratov T."/>
            <person name="Grouzdev D."/>
        </authorList>
    </citation>
    <scope>NUCLEOTIDE SEQUENCE [LARGE SCALE GENOMIC DNA]</scope>
    <source>
        <strain evidence="9 10">KEBCLARHB70R</strain>
    </source>
</reference>
<name>A0A5R9JE05_9PROT</name>
<evidence type="ECO:0000313" key="10">
    <source>
        <dbReference type="Proteomes" id="UP000305654"/>
    </source>
</evidence>
<evidence type="ECO:0000256" key="7">
    <source>
        <dbReference type="SAM" id="Phobius"/>
    </source>
</evidence>
<dbReference type="PROSITE" id="PS50253">
    <property type="entry name" value="COX3"/>
    <property type="match status" value="1"/>
</dbReference>
<comment type="caution">
    <text evidence="9">The sequence shown here is derived from an EMBL/GenBank/DDBJ whole genome shotgun (WGS) entry which is preliminary data.</text>
</comment>
<feature type="transmembrane region" description="Helical" evidence="7">
    <location>
        <begin position="125"/>
        <end position="147"/>
    </location>
</feature>
<dbReference type="InterPro" id="IPR035973">
    <property type="entry name" value="Cyt_c_oxidase_su3-like_sf"/>
</dbReference>
<evidence type="ECO:0000256" key="4">
    <source>
        <dbReference type="ARBA" id="ARBA00022989"/>
    </source>
</evidence>
<dbReference type="PANTHER" id="PTHR11403">
    <property type="entry name" value="CYTOCHROME C OXIDASE SUBUNIT III"/>
    <property type="match status" value="1"/>
</dbReference>
<keyword evidence="10" id="KW-1185">Reference proteome</keyword>
<dbReference type="GO" id="GO:0005886">
    <property type="term" value="C:plasma membrane"/>
    <property type="evidence" value="ECO:0007669"/>
    <property type="project" value="UniProtKB-SubCell"/>
</dbReference>
<dbReference type="InterPro" id="IPR013833">
    <property type="entry name" value="Cyt_c_oxidase_su3_a-hlx"/>
</dbReference>
<evidence type="ECO:0000256" key="5">
    <source>
        <dbReference type="ARBA" id="ARBA00023136"/>
    </source>
</evidence>
<dbReference type="InterPro" id="IPR024791">
    <property type="entry name" value="Cyt_c/ubiquinol_Oxase_su3"/>
</dbReference>
<feature type="domain" description="Heme-copper oxidase subunit III family profile" evidence="8">
    <location>
        <begin position="1"/>
        <end position="189"/>
    </location>
</feature>
<dbReference type="Gene3D" id="1.20.120.80">
    <property type="entry name" value="Cytochrome c oxidase, subunit III, four-helix bundle"/>
    <property type="match status" value="1"/>
</dbReference>
<evidence type="ECO:0000259" key="8">
    <source>
        <dbReference type="PROSITE" id="PS50253"/>
    </source>
</evidence>
<comment type="subcellular location">
    <subcellularLocation>
        <location evidence="6">Cell membrane</location>
        <topology evidence="6">Multi-pass membrane protein</topology>
    </subcellularLocation>
    <subcellularLocation>
        <location evidence="1">Membrane</location>
        <topology evidence="1">Multi-pass membrane protein</topology>
    </subcellularLocation>
</comment>
<sequence>MWCWLITELLLFGGLLLVATVLRVLHPASVSAAATHLKFWIGASNTVVLICSSLTMSGAINASRLGLQTLMVRCMLATGGLGSVFLLLKAYEYYRDYQEHMVPFLDWRPYALPHDHASRLFINDYFAATGLHGVHLITGIAILLVLTRQASRAGYLSLHQNRIEIFGLYWHFIDLVWIIVFPTLYLVNRG</sequence>
<proteinExistence type="inferred from homology"/>
<dbReference type="SUPFAM" id="SSF81452">
    <property type="entry name" value="Cytochrome c oxidase subunit III-like"/>
    <property type="match status" value="1"/>
</dbReference>
<keyword evidence="4 7" id="KW-1133">Transmembrane helix</keyword>
<dbReference type="OrthoDB" id="9810850at2"/>
<keyword evidence="5 7" id="KW-0472">Membrane</keyword>
<evidence type="ECO:0000256" key="1">
    <source>
        <dbReference type="ARBA" id="ARBA00004141"/>
    </source>
</evidence>
<evidence type="ECO:0000256" key="6">
    <source>
        <dbReference type="RuleBase" id="RU003376"/>
    </source>
</evidence>
<keyword evidence="3 6" id="KW-0812">Transmembrane</keyword>
<dbReference type="PANTHER" id="PTHR11403:SF6">
    <property type="entry name" value="NITRIC OXIDE REDUCTASE SUBUNIT E"/>
    <property type="match status" value="1"/>
</dbReference>
<dbReference type="EMBL" id="VCDI01000002">
    <property type="protein sequence ID" value="TLU73646.1"/>
    <property type="molecule type" value="Genomic_DNA"/>
</dbReference>
<dbReference type="Proteomes" id="UP000305654">
    <property type="component" value="Unassembled WGS sequence"/>
</dbReference>
<dbReference type="AlphaFoldDB" id="A0A5R9JE05"/>
<evidence type="ECO:0000313" key="9">
    <source>
        <dbReference type="EMBL" id="TLU73646.1"/>
    </source>
</evidence>
<organism evidence="9 10">
    <name type="scientific">Lichenicoccus roseus</name>
    <dbReference type="NCBI Taxonomy" id="2683649"/>
    <lineage>
        <taxon>Bacteria</taxon>
        <taxon>Pseudomonadati</taxon>
        <taxon>Pseudomonadota</taxon>
        <taxon>Alphaproteobacteria</taxon>
        <taxon>Acetobacterales</taxon>
        <taxon>Acetobacteraceae</taxon>
        <taxon>Lichenicoccus</taxon>
    </lineage>
</organism>
<feature type="transmembrane region" description="Helical" evidence="7">
    <location>
        <begin position="168"/>
        <end position="187"/>
    </location>
</feature>
<accession>A0A5R9JE05</accession>
<dbReference type="Pfam" id="PF00510">
    <property type="entry name" value="COX3"/>
    <property type="match status" value="1"/>
</dbReference>
<feature type="transmembrane region" description="Helical" evidence="7">
    <location>
        <begin position="70"/>
        <end position="91"/>
    </location>
</feature>
<dbReference type="GO" id="GO:0004129">
    <property type="term" value="F:cytochrome-c oxidase activity"/>
    <property type="evidence" value="ECO:0007669"/>
    <property type="project" value="InterPro"/>
</dbReference>
<comment type="similarity">
    <text evidence="2 6">Belongs to the cytochrome c oxidase subunit 3 family.</text>
</comment>
<gene>
    <name evidence="9" type="ORF">FE263_08780</name>
</gene>